<dbReference type="PANTHER" id="PTHR23530:SF1">
    <property type="entry name" value="PERMEASE, MAJOR FACILITATOR SUPERFAMILY-RELATED"/>
    <property type="match status" value="1"/>
</dbReference>
<dbReference type="EMBL" id="CP062983">
    <property type="protein sequence ID" value="QPC83910.1"/>
    <property type="molecule type" value="Genomic_DNA"/>
</dbReference>
<name>A0A7S8IEP5_9CHLR</name>
<feature type="transmembrane region" description="Helical" evidence="1">
    <location>
        <begin position="247"/>
        <end position="265"/>
    </location>
</feature>
<dbReference type="Pfam" id="PF07690">
    <property type="entry name" value="MFS_1"/>
    <property type="match status" value="1"/>
</dbReference>
<dbReference type="Gene3D" id="1.20.1250.20">
    <property type="entry name" value="MFS general substrate transporter like domains"/>
    <property type="match status" value="1"/>
</dbReference>
<organism evidence="2 3">
    <name type="scientific">Phototrophicus methaneseepsis</name>
    <dbReference type="NCBI Taxonomy" id="2710758"/>
    <lineage>
        <taxon>Bacteria</taxon>
        <taxon>Bacillati</taxon>
        <taxon>Chloroflexota</taxon>
        <taxon>Candidatus Thermofontia</taxon>
        <taxon>Phototrophicales</taxon>
        <taxon>Phototrophicaceae</taxon>
        <taxon>Phototrophicus</taxon>
    </lineage>
</organism>
<keyword evidence="3" id="KW-1185">Reference proteome</keyword>
<dbReference type="InterPro" id="IPR053160">
    <property type="entry name" value="MFS_DHA3_Transporter"/>
</dbReference>
<feature type="transmembrane region" description="Helical" evidence="1">
    <location>
        <begin position="96"/>
        <end position="116"/>
    </location>
</feature>
<keyword evidence="1" id="KW-1133">Transmembrane helix</keyword>
<proteinExistence type="predicted"/>
<protein>
    <submittedName>
        <fullName evidence="2">MFS transporter</fullName>
    </submittedName>
</protein>
<dbReference type="CDD" id="cd06174">
    <property type="entry name" value="MFS"/>
    <property type="match status" value="1"/>
</dbReference>
<dbReference type="GO" id="GO:0022857">
    <property type="term" value="F:transmembrane transporter activity"/>
    <property type="evidence" value="ECO:0007669"/>
    <property type="project" value="InterPro"/>
</dbReference>
<feature type="transmembrane region" description="Helical" evidence="1">
    <location>
        <begin position="69"/>
        <end position="90"/>
    </location>
</feature>
<dbReference type="PANTHER" id="PTHR23530">
    <property type="entry name" value="TRANSPORT PROTEIN-RELATED"/>
    <property type="match status" value="1"/>
</dbReference>
<evidence type="ECO:0000313" key="2">
    <source>
        <dbReference type="EMBL" id="QPC83910.1"/>
    </source>
</evidence>
<feature type="transmembrane region" description="Helical" evidence="1">
    <location>
        <begin position="367"/>
        <end position="387"/>
    </location>
</feature>
<feature type="transmembrane region" description="Helical" evidence="1">
    <location>
        <begin position="7"/>
        <end position="28"/>
    </location>
</feature>
<evidence type="ECO:0000313" key="3">
    <source>
        <dbReference type="Proteomes" id="UP000594468"/>
    </source>
</evidence>
<evidence type="ECO:0000256" key="1">
    <source>
        <dbReference type="SAM" id="Phobius"/>
    </source>
</evidence>
<keyword evidence="1" id="KW-0812">Transmembrane</keyword>
<dbReference type="KEGG" id="pmet:G4Y79_05895"/>
<dbReference type="RefSeq" id="WP_195171974.1">
    <property type="nucleotide sequence ID" value="NZ_CP062983.1"/>
</dbReference>
<accession>A0A7S8IEP5</accession>
<dbReference type="InterPro" id="IPR011701">
    <property type="entry name" value="MFS"/>
</dbReference>
<dbReference type="AlphaFoldDB" id="A0A7S8IEP5"/>
<feature type="transmembrane region" description="Helical" evidence="1">
    <location>
        <begin position="40"/>
        <end position="62"/>
    </location>
</feature>
<gene>
    <name evidence="2" type="ORF">G4Y79_05895</name>
</gene>
<keyword evidence="1" id="KW-0472">Membrane</keyword>
<feature type="transmembrane region" description="Helical" evidence="1">
    <location>
        <begin position="128"/>
        <end position="150"/>
    </location>
</feature>
<sequence>MAPRILYYLMRGSFSLFYSMWLTVTLLYHAEMVTDDPLKLVLLSVVLEGTIFLLEIPTGLVADSYSRKWSTIIGAFLIGGAYCLEGSAPIYGRVLVAHFIYGVGFTFYSGASDAWLADEIGAENASPVFMRGAQISLLFAQVGIVGAMLIGQAGLYIPIRVAGAAIILIGVFLIVTMTENGFSPEQTEGNIPARLAQTLRKNIDLIRVRPSLVNVLLVGVIVGASVGGFDRLYTPYFLTYNPPYDSVVWYGMLQAVISLSSTCLLEVIRRHAKHLSPEQVPRTIAVLYGCTILGNVVFVLAGQFGLAVVAFWFSQMFRSTTRPLIIIWINQIVESRVRATAISTYWQFNALGHTIGLPFIGLIGRLFSLRVALMSSVLGLSPTLWLLTRRHAVAQKQDLPPE</sequence>
<dbReference type="Proteomes" id="UP000594468">
    <property type="component" value="Chromosome"/>
</dbReference>
<feature type="transmembrane region" description="Helical" evidence="1">
    <location>
        <begin position="208"/>
        <end position="227"/>
    </location>
</feature>
<dbReference type="SUPFAM" id="SSF103473">
    <property type="entry name" value="MFS general substrate transporter"/>
    <property type="match status" value="1"/>
</dbReference>
<dbReference type="InterPro" id="IPR036259">
    <property type="entry name" value="MFS_trans_sf"/>
</dbReference>
<reference evidence="2 3" key="1">
    <citation type="submission" date="2020-02" db="EMBL/GenBank/DDBJ databases">
        <authorList>
            <person name="Zheng R.K."/>
            <person name="Sun C.M."/>
        </authorList>
    </citation>
    <scope>NUCLEOTIDE SEQUENCE [LARGE SCALE GENOMIC DNA]</scope>
    <source>
        <strain evidence="3">rifampicinis</strain>
    </source>
</reference>
<feature type="transmembrane region" description="Helical" evidence="1">
    <location>
        <begin position="156"/>
        <end position="175"/>
    </location>
</feature>
<feature type="transmembrane region" description="Helical" evidence="1">
    <location>
        <begin position="286"/>
        <end position="313"/>
    </location>
</feature>